<dbReference type="PANTHER" id="PTHR33969">
    <property type="entry name" value="SEGREGATION AND CONDENSATION PROTEIN A"/>
    <property type="match status" value="1"/>
</dbReference>
<dbReference type="AlphaFoldDB" id="A0A1P8W9C2"/>
<keyword evidence="3" id="KW-1185">Reference proteome</keyword>
<dbReference type="Pfam" id="PF02616">
    <property type="entry name" value="SMC_ScpA"/>
    <property type="match status" value="1"/>
</dbReference>
<dbReference type="OrthoDB" id="9811016at2"/>
<dbReference type="PANTHER" id="PTHR33969:SF2">
    <property type="entry name" value="SEGREGATION AND CONDENSATION PROTEIN A"/>
    <property type="match status" value="1"/>
</dbReference>
<protein>
    <recommendedName>
        <fullName evidence="1">Segregation and condensation protein A</fullName>
    </recommendedName>
</protein>
<dbReference type="InterPro" id="IPR003768">
    <property type="entry name" value="ScpA"/>
</dbReference>
<dbReference type="Gene3D" id="6.10.250.2410">
    <property type="match status" value="1"/>
</dbReference>
<organism evidence="2 3">
    <name type="scientific">Fuerstiella marisgermanici</name>
    <dbReference type="NCBI Taxonomy" id="1891926"/>
    <lineage>
        <taxon>Bacteria</taxon>
        <taxon>Pseudomonadati</taxon>
        <taxon>Planctomycetota</taxon>
        <taxon>Planctomycetia</taxon>
        <taxon>Planctomycetales</taxon>
        <taxon>Planctomycetaceae</taxon>
        <taxon>Fuerstiella</taxon>
    </lineage>
</organism>
<name>A0A1P8W9C2_9PLAN</name>
<evidence type="ECO:0000313" key="3">
    <source>
        <dbReference type="Proteomes" id="UP000187735"/>
    </source>
</evidence>
<dbReference type="EMBL" id="CP017641">
    <property type="protein sequence ID" value="APZ90650.1"/>
    <property type="molecule type" value="Genomic_DNA"/>
</dbReference>
<dbReference type="RefSeq" id="WP_077022513.1">
    <property type="nucleotide sequence ID" value="NZ_CP017641.1"/>
</dbReference>
<sequence length="254" mass="29554">MNLAEYRVDLRQYGGPLDLLLYLVRRHELDVCQISLAKVTRDFQSYMEVLELLDLDLMGEFVVIASTLLEVKSREVLPRPEEVVADDEIEESSSDLIGQLLQYKRYKEAAKSLDERASEWLERYPRLSDDRPDQKRDSSIDRIREVELWDLVSALARIVRLPEVAKETSIRMDETPIGVHQDRIRKRLATEEQVAFSSFFENEKLQSRIVGIFQAILELIRHENYRAQQPELYGEIWVLPPAEQSSQSDDGTSE</sequence>
<evidence type="ECO:0000313" key="2">
    <source>
        <dbReference type="EMBL" id="APZ90650.1"/>
    </source>
</evidence>
<reference evidence="2 3" key="1">
    <citation type="journal article" date="2016" name="Front. Microbiol.">
        <title>Fuerstia marisgermanicae gen. nov., sp. nov., an Unusual Member of the Phylum Planctomycetes from the German Wadden Sea.</title>
        <authorList>
            <person name="Kohn T."/>
            <person name="Heuer A."/>
            <person name="Jogler M."/>
            <person name="Vollmers J."/>
            <person name="Boedeker C."/>
            <person name="Bunk B."/>
            <person name="Rast P."/>
            <person name="Borchert D."/>
            <person name="Glockner I."/>
            <person name="Freese H.M."/>
            <person name="Klenk H.P."/>
            <person name="Overmann J."/>
            <person name="Kaster A.K."/>
            <person name="Rohde M."/>
            <person name="Wiegand S."/>
            <person name="Jogler C."/>
        </authorList>
    </citation>
    <scope>NUCLEOTIDE SEQUENCE [LARGE SCALE GENOMIC DNA]</scope>
    <source>
        <strain evidence="2 3">NH11</strain>
    </source>
</reference>
<evidence type="ECO:0000256" key="1">
    <source>
        <dbReference type="ARBA" id="ARBA00044777"/>
    </source>
</evidence>
<dbReference type="Proteomes" id="UP000187735">
    <property type="component" value="Chromosome"/>
</dbReference>
<dbReference type="STRING" id="1891926.Fuma_00231"/>
<gene>
    <name evidence="2" type="primary">scpA</name>
    <name evidence="2" type="ORF">Fuma_00231</name>
</gene>
<dbReference type="KEGG" id="fmr:Fuma_00231"/>
<accession>A0A1P8W9C2</accession>
<proteinExistence type="predicted"/>